<organism evidence="2">
    <name type="scientific">Brassica cretica</name>
    <name type="common">Mustard</name>
    <dbReference type="NCBI Taxonomy" id="69181"/>
    <lineage>
        <taxon>Eukaryota</taxon>
        <taxon>Viridiplantae</taxon>
        <taxon>Streptophyta</taxon>
        <taxon>Embryophyta</taxon>
        <taxon>Tracheophyta</taxon>
        <taxon>Spermatophyta</taxon>
        <taxon>Magnoliopsida</taxon>
        <taxon>eudicotyledons</taxon>
        <taxon>Gunneridae</taxon>
        <taxon>Pentapetalae</taxon>
        <taxon>rosids</taxon>
        <taxon>malvids</taxon>
        <taxon>Brassicales</taxon>
        <taxon>Brassicaceae</taxon>
        <taxon>Brassiceae</taxon>
        <taxon>Brassica</taxon>
    </lineage>
</organism>
<accession>A0A8S9IL98</accession>
<dbReference type="AlphaFoldDB" id="A0A8S9IL98"/>
<evidence type="ECO:0000313" key="2">
    <source>
        <dbReference type="EMBL" id="KAF2570601.1"/>
    </source>
</evidence>
<comment type="caution">
    <text evidence="2">The sequence shown here is derived from an EMBL/GenBank/DDBJ whole genome shotgun (WGS) entry which is preliminary data.</text>
</comment>
<dbReference type="EMBL" id="QGKY02001015">
    <property type="protein sequence ID" value="KAF2570601.1"/>
    <property type="molecule type" value="Genomic_DNA"/>
</dbReference>
<proteinExistence type="predicted"/>
<gene>
    <name evidence="2" type="ORF">F2Q70_00003621</name>
</gene>
<reference evidence="2" key="1">
    <citation type="submission" date="2019-12" db="EMBL/GenBank/DDBJ databases">
        <title>Genome sequencing and annotation of Brassica cretica.</title>
        <authorList>
            <person name="Studholme D.J."/>
            <person name="Sarris P.F."/>
        </authorList>
    </citation>
    <scope>NUCLEOTIDE SEQUENCE</scope>
    <source>
        <strain evidence="2">PFS-102/07</strain>
        <tissue evidence="2">Leaf</tissue>
    </source>
</reference>
<protein>
    <submittedName>
        <fullName evidence="2">Uncharacterized protein</fullName>
    </submittedName>
</protein>
<sequence length="513" mass="58931">MNSGGFIRNLEVQIGNSLVPVDFHVLDIKLNWNSSLLLGRAFMDTLGASTWRLETILDSLQLATANLKLNTRQINTTAQTAIDYHYGDTISRQGYYSISSWANDSYHESFAVDTALPEMRSDEYDEEYHREKMIEYHGLVMDDEGVLDSSHATKNEALINRDTNPSIDVHQTPDSEGSRRLSTSHGWTHSQHIQKYIADIIATNGSKNFFNTQNREDDQPSIDEIVAPSMDGHHKFRRRVLHQNRRRRPHWESTNEYGIYRDKNGYAGVANGIIIHVPETYNKAEINELVEGIYRAIGTADDYFTKRLDDVYYPINDNIERLTTRIDELKEEMDMIRRQNAIRSEASIDSRTRPSIDSGYKYLKNRLVTLKLLEDKLNEINFFQDLMREDFSERLEDLDETTMARLGMTQHNINTLQKRMHVSEVDKEILKNQHTRGDEAIRSFIGTWFQMSKEDAQGLHPPEHLSSDLLHYTDDPPGHAGLHCYLVQVSKAQPSLAAQLSIDVWNGVSIDVG</sequence>
<feature type="region of interest" description="Disordered" evidence="1">
    <location>
        <begin position="157"/>
        <end position="183"/>
    </location>
</feature>
<name>A0A8S9IL98_BRACR</name>
<evidence type="ECO:0000256" key="1">
    <source>
        <dbReference type="SAM" id="MobiDB-lite"/>
    </source>
</evidence>